<dbReference type="Gene3D" id="3.40.50.300">
    <property type="entry name" value="P-loop containing nucleotide triphosphate hydrolases"/>
    <property type="match status" value="2"/>
</dbReference>
<feature type="region of interest" description="Disordered" evidence="1">
    <location>
        <begin position="36"/>
        <end position="71"/>
    </location>
</feature>
<dbReference type="InterPro" id="IPR027417">
    <property type="entry name" value="P-loop_NTPase"/>
</dbReference>
<reference evidence="3" key="1">
    <citation type="submission" date="2017-03" db="EMBL/GenBank/DDBJ databases">
        <authorList>
            <person name="Monnet C."/>
        </authorList>
    </citation>
    <scope>NUCLEOTIDE SEQUENCE [LARGE SCALE GENOMIC DNA]</scope>
    <source>
        <strain evidence="3">ATCC 49514</strain>
    </source>
</reference>
<sequence>MAKKQNVFAFVDGDKKARKRQSRIIRMVGMEAERRLAEENPTRDLKAGFPKRKWGSGGQPRKQSGRGARTVRDGGVKVAGHTAATAYPFCAGPNLGTFGPPIGVDLFGGGMFCIDPWDLYRRGIISGMAMLLFGTVGTGKSSCAKSWSSRLVQFGKKLAVASDLKGEWTPVIQRLNGRVIQIGPGLPTRLNPLEEGVRPSIDRMGNPMTDEGWDMMVRTRRLSILETIVKILTGQAELTPAEHAALEDGVEGAADIAKEAGRMMIVPDVEAALKKAQETAPPLIADACEVLGLSLRRLSTGDVAGMFDGLSTVTFDGDLPAVSIDTAALRGATQTGRRVASACCGTWIEAMVTNPDGGQRLVVYEEGWDAVTSRADLQRMVENWKLARDYGIFNILILHKVSDLNMAGDQGSQMAAMAKSLLADADIKVIYRQDAAALRSTTEELELNDKERSMLKSLEKGTGLWRLGQKTFHVRNDLTEEEVPLFDTDQRLRASGEDKDGQPLITAGGQSFTDWAAPDAGKDVA</sequence>
<keyword evidence="3" id="KW-1185">Reference proteome</keyword>
<gene>
    <name evidence="2" type="ORF">BI49514_02392</name>
</gene>
<organism evidence="2 3">
    <name type="scientific">Brevibacterium iodinum ATCC 49514</name>
    <dbReference type="NCBI Taxonomy" id="1255616"/>
    <lineage>
        <taxon>Bacteria</taxon>
        <taxon>Bacillati</taxon>
        <taxon>Actinomycetota</taxon>
        <taxon>Actinomycetes</taxon>
        <taxon>Micrococcales</taxon>
        <taxon>Brevibacteriaceae</taxon>
        <taxon>Brevibacterium</taxon>
    </lineage>
</organism>
<feature type="compositionally biased region" description="Basic and acidic residues" evidence="1">
    <location>
        <begin position="36"/>
        <end position="46"/>
    </location>
</feature>
<protein>
    <recommendedName>
        <fullName evidence="4">AAA-like domain-containing protein</fullName>
    </recommendedName>
</protein>
<evidence type="ECO:0000313" key="2">
    <source>
        <dbReference type="EMBL" id="SMX91358.1"/>
    </source>
</evidence>
<dbReference type="EMBL" id="FXYX01000018">
    <property type="protein sequence ID" value="SMX91358.1"/>
    <property type="molecule type" value="Genomic_DNA"/>
</dbReference>
<evidence type="ECO:0000256" key="1">
    <source>
        <dbReference type="SAM" id="MobiDB-lite"/>
    </source>
</evidence>
<proteinExistence type="predicted"/>
<dbReference type="Proteomes" id="UP000234382">
    <property type="component" value="Unassembled WGS sequence"/>
</dbReference>
<feature type="region of interest" description="Disordered" evidence="1">
    <location>
        <begin position="493"/>
        <end position="525"/>
    </location>
</feature>
<name>A0A2H1JVP7_9MICO</name>
<dbReference type="RefSeq" id="WP_145996218.1">
    <property type="nucleotide sequence ID" value="NZ_FXYX01000018.1"/>
</dbReference>
<accession>A0A2H1JVP7</accession>
<evidence type="ECO:0008006" key="4">
    <source>
        <dbReference type="Google" id="ProtNLM"/>
    </source>
</evidence>
<dbReference type="SUPFAM" id="SSF52540">
    <property type="entry name" value="P-loop containing nucleoside triphosphate hydrolases"/>
    <property type="match status" value="1"/>
</dbReference>
<dbReference type="AlphaFoldDB" id="A0A2H1JVP7"/>
<evidence type="ECO:0000313" key="3">
    <source>
        <dbReference type="Proteomes" id="UP000234382"/>
    </source>
</evidence>